<feature type="transmembrane region" description="Helical" evidence="9">
    <location>
        <begin position="125"/>
        <end position="143"/>
    </location>
</feature>
<evidence type="ECO:0000256" key="9">
    <source>
        <dbReference type="SAM" id="Phobius"/>
    </source>
</evidence>
<keyword evidence="7 9" id="KW-0472">Membrane</keyword>
<comment type="similarity">
    <text evidence="2">Belongs to the amino acid-polyamine-organocation (APC) superfamily. Spore germination protein (SGP) (TC 2.A.3.9) family.</text>
</comment>
<organism evidence="10 11">
    <name type="scientific">Paenibacillus arenilitoris</name>
    <dbReference type="NCBI Taxonomy" id="2772299"/>
    <lineage>
        <taxon>Bacteria</taxon>
        <taxon>Bacillati</taxon>
        <taxon>Bacillota</taxon>
        <taxon>Bacilli</taxon>
        <taxon>Bacillales</taxon>
        <taxon>Paenibacillaceae</taxon>
        <taxon>Paenibacillus</taxon>
    </lineage>
</organism>
<evidence type="ECO:0000256" key="6">
    <source>
        <dbReference type="ARBA" id="ARBA00022989"/>
    </source>
</evidence>
<sequence length="401" mass="44050">MSKYAGLNNAAISASQCAKIFFLFGLGSAALIVPTAVTAIAKQDAWISMLLVGPVNYLVMAVYLALAERFPNLSIAQYAERVIGTWAGKALTFTYILFFLLLSALVLRNISDFLGLSVLPQTPDWFIDVTFMIVVIYGVYLGIETIARTGEILFAWGLFVVLIILLSLLNQFELSQFEPLLYEGFERPIKGVYPVFGFPVCEFVFITVILPLVDKEERPKLKRYINWTVVLITVTGCLLTVFLIGVLGVSETARSPFAVYDMAKNINIEEILVRVEILVAIVWIGTVFMKLVLCVYVLAVLTGQMLNLSTYRPLVFPYSVLVIPLSLIAYRNSAHTNLFAMGVWTTYSAFQGLLLPSLLLAVAAIRGLRDNGGGMFPKLAQAGGNRGSEADKGQGEEPSPA</sequence>
<accession>A0A927H5B2</accession>
<evidence type="ECO:0000313" key="11">
    <source>
        <dbReference type="Proteomes" id="UP000632125"/>
    </source>
</evidence>
<evidence type="ECO:0000256" key="2">
    <source>
        <dbReference type="ARBA" id="ARBA00007998"/>
    </source>
</evidence>
<evidence type="ECO:0000256" key="1">
    <source>
        <dbReference type="ARBA" id="ARBA00004141"/>
    </source>
</evidence>
<feature type="transmembrane region" description="Helical" evidence="9">
    <location>
        <begin position="152"/>
        <end position="172"/>
    </location>
</feature>
<evidence type="ECO:0000256" key="5">
    <source>
        <dbReference type="ARBA" id="ARBA00022692"/>
    </source>
</evidence>
<dbReference type="Proteomes" id="UP000632125">
    <property type="component" value="Unassembled WGS sequence"/>
</dbReference>
<feature type="transmembrane region" description="Helical" evidence="9">
    <location>
        <begin position="46"/>
        <end position="66"/>
    </location>
</feature>
<protein>
    <submittedName>
        <fullName evidence="10">Endospore germination permease</fullName>
    </submittedName>
</protein>
<feature type="region of interest" description="Disordered" evidence="8">
    <location>
        <begin position="381"/>
        <end position="401"/>
    </location>
</feature>
<keyword evidence="3" id="KW-0813">Transport</keyword>
<dbReference type="InterPro" id="IPR004761">
    <property type="entry name" value="Spore_GerAB"/>
</dbReference>
<feature type="transmembrane region" description="Helical" evidence="9">
    <location>
        <begin position="277"/>
        <end position="301"/>
    </location>
</feature>
<evidence type="ECO:0000256" key="3">
    <source>
        <dbReference type="ARBA" id="ARBA00022448"/>
    </source>
</evidence>
<dbReference type="AlphaFoldDB" id="A0A927H5B2"/>
<proteinExistence type="inferred from homology"/>
<evidence type="ECO:0000256" key="8">
    <source>
        <dbReference type="SAM" id="MobiDB-lite"/>
    </source>
</evidence>
<gene>
    <name evidence="10" type="ORF">IDH41_07185</name>
</gene>
<dbReference type="RefSeq" id="WP_190859589.1">
    <property type="nucleotide sequence ID" value="NZ_JACXIY010000009.1"/>
</dbReference>
<keyword evidence="6 9" id="KW-1133">Transmembrane helix</keyword>
<keyword evidence="4" id="KW-0309">Germination</keyword>
<dbReference type="GO" id="GO:0016020">
    <property type="term" value="C:membrane"/>
    <property type="evidence" value="ECO:0007669"/>
    <property type="project" value="UniProtKB-SubCell"/>
</dbReference>
<dbReference type="Gene3D" id="1.20.1740.10">
    <property type="entry name" value="Amino acid/polyamine transporter I"/>
    <property type="match status" value="1"/>
</dbReference>
<name>A0A927H5B2_9BACL</name>
<evidence type="ECO:0000313" key="10">
    <source>
        <dbReference type="EMBL" id="MBD2868353.1"/>
    </source>
</evidence>
<dbReference type="GO" id="GO:0009847">
    <property type="term" value="P:spore germination"/>
    <property type="evidence" value="ECO:0007669"/>
    <property type="project" value="InterPro"/>
</dbReference>
<feature type="transmembrane region" description="Helical" evidence="9">
    <location>
        <begin position="192"/>
        <end position="213"/>
    </location>
</feature>
<feature type="transmembrane region" description="Helical" evidence="9">
    <location>
        <begin position="313"/>
        <end position="330"/>
    </location>
</feature>
<dbReference type="EMBL" id="JACXIY010000009">
    <property type="protein sequence ID" value="MBD2868353.1"/>
    <property type="molecule type" value="Genomic_DNA"/>
</dbReference>
<keyword evidence="5 9" id="KW-0812">Transmembrane</keyword>
<feature type="transmembrane region" description="Helical" evidence="9">
    <location>
        <begin position="225"/>
        <end position="247"/>
    </location>
</feature>
<dbReference type="PANTHER" id="PTHR34975:SF2">
    <property type="entry name" value="SPORE GERMINATION PROTEIN A2"/>
    <property type="match status" value="1"/>
</dbReference>
<comment type="caution">
    <text evidence="10">The sequence shown here is derived from an EMBL/GenBank/DDBJ whole genome shotgun (WGS) entry which is preliminary data.</text>
</comment>
<keyword evidence="11" id="KW-1185">Reference proteome</keyword>
<dbReference type="NCBIfam" id="TIGR00912">
    <property type="entry name" value="2A0309"/>
    <property type="match status" value="1"/>
</dbReference>
<reference evidence="10" key="1">
    <citation type="submission" date="2020-09" db="EMBL/GenBank/DDBJ databases">
        <title>A novel bacterium of genus Paenibacillus, isolated from South China Sea.</title>
        <authorList>
            <person name="Huang H."/>
            <person name="Mo K."/>
            <person name="Hu Y."/>
        </authorList>
    </citation>
    <scope>NUCLEOTIDE SEQUENCE</scope>
    <source>
        <strain evidence="10">IB182493</strain>
    </source>
</reference>
<feature type="transmembrane region" description="Helical" evidence="9">
    <location>
        <begin position="86"/>
        <end position="105"/>
    </location>
</feature>
<evidence type="ECO:0000256" key="7">
    <source>
        <dbReference type="ARBA" id="ARBA00023136"/>
    </source>
</evidence>
<dbReference type="PANTHER" id="PTHR34975">
    <property type="entry name" value="SPORE GERMINATION PROTEIN A2"/>
    <property type="match status" value="1"/>
</dbReference>
<dbReference type="Pfam" id="PF03845">
    <property type="entry name" value="Spore_permease"/>
    <property type="match status" value="1"/>
</dbReference>
<feature type="transmembrane region" description="Helical" evidence="9">
    <location>
        <begin position="350"/>
        <end position="368"/>
    </location>
</feature>
<evidence type="ECO:0000256" key="4">
    <source>
        <dbReference type="ARBA" id="ARBA00022544"/>
    </source>
</evidence>
<comment type="subcellular location">
    <subcellularLocation>
        <location evidence="1">Membrane</location>
        <topology evidence="1">Multi-pass membrane protein</topology>
    </subcellularLocation>
</comment>
<feature type="transmembrane region" description="Helical" evidence="9">
    <location>
        <begin position="20"/>
        <end position="40"/>
    </location>
</feature>